<evidence type="ECO:0000313" key="2">
    <source>
        <dbReference type="Proteomes" id="UP001177260"/>
    </source>
</evidence>
<organism evidence="1 2">
    <name type="scientific">Aspergillus melleus</name>
    <dbReference type="NCBI Taxonomy" id="138277"/>
    <lineage>
        <taxon>Eukaryota</taxon>
        <taxon>Fungi</taxon>
        <taxon>Dikarya</taxon>
        <taxon>Ascomycota</taxon>
        <taxon>Pezizomycotina</taxon>
        <taxon>Eurotiomycetes</taxon>
        <taxon>Eurotiomycetidae</taxon>
        <taxon>Eurotiales</taxon>
        <taxon>Aspergillaceae</taxon>
        <taxon>Aspergillus</taxon>
        <taxon>Aspergillus subgen. Circumdati</taxon>
    </lineage>
</organism>
<accession>A0ACC3BCQ1</accession>
<sequence>MASWRKYRLPNPVNAKDKSLKLFDPESKNQRSIGCGDYLRALFKNVGVAAFNNISAKLFDFEVGVTEKPKVFMHKIALLILNAMGHYIGGELSGSSGQDLEKLGGTQLRC</sequence>
<name>A0ACC3BCQ1_9EURO</name>
<protein>
    <submittedName>
        <fullName evidence="1">Uncharacterized protein</fullName>
    </submittedName>
</protein>
<reference evidence="1 2" key="1">
    <citation type="journal article" date="2023" name="ACS Omega">
        <title>Identification of the Neoaspergillic Acid Biosynthesis Gene Cluster by Establishing an In Vitro CRISPR-Ribonucleoprotein Genetic System in Aspergillus melleus.</title>
        <authorList>
            <person name="Yuan B."/>
            <person name="Grau M.F."/>
            <person name="Murata R.M."/>
            <person name="Torok T."/>
            <person name="Venkateswaran K."/>
            <person name="Stajich J.E."/>
            <person name="Wang C.C.C."/>
        </authorList>
    </citation>
    <scope>NUCLEOTIDE SEQUENCE [LARGE SCALE GENOMIC DNA]</scope>
    <source>
        <strain evidence="1 2">IMV 1140</strain>
    </source>
</reference>
<proteinExistence type="predicted"/>
<gene>
    <name evidence="1" type="ORF">N8T08_009525</name>
</gene>
<dbReference type="EMBL" id="JAOPJF010000007">
    <property type="protein sequence ID" value="KAK1148519.1"/>
    <property type="molecule type" value="Genomic_DNA"/>
</dbReference>
<comment type="caution">
    <text evidence="1">The sequence shown here is derived from an EMBL/GenBank/DDBJ whole genome shotgun (WGS) entry which is preliminary data.</text>
</comment>
<dbReference type="Proteomes" id="UP001177260">
    <property type="component" value="Unassembled WGS sequence"/>
</dbReference>
<keyword evidence="2" id="KW-1185">Reference proteome</keyword>
<evidence type="ECO:0000313" key="1">
    <source>
        <dbReference type="EMBL" id="KAK1148519.1"/>
    </source>
</evidence>